<evidence type="ECO:0000256" key="2">
    <source>
        <dbReference type="ARBA" id="ARBA00006671"/>
    </source>
</evidence>
<dbReference type="RefSeq" id="WP_369894962.1">
    <property type="nucleotide sequence ID" value="NZ_JBGFFX010000002.1"/>
</dbReference>
<evidence type="ECO:0000256" key="3">
    <source>
        <dbReference type="ARBA" id="ARBA00022729"/>
    </source>
</evidence>
<dbReference type="Proteomes" id="UP001565243">
    <property type="component" value="Unassembled WGS sequence"/>
</dbReference>
<accession>A0ABV4E4L8</accession>
<dbReference type="InterPro" id="IPR036937">
    <property type="entry name" value="Adhesion_dom_fimbrial_sf"/>
</dbReference>
<keyword evidence="3 5" id="KW-0732">Signal</keyword>
<reference evidence="7 8" key="1">
    <citation type="submission" date="2024-07" db="EMBL/GenBank/DDBJ databases">
        <authorList>
            <person name="Hebao G."/>
        </authorList>
    </citation>
    <scope>NUCLEOTIDE SEQUENCE [LARGE SCALE GENOMIC DNA]</scope>
    <source>
        <strain evidence="7 8">ACCC 02193</strain>
    </source>
</reference>
<evidence type="ECO:0000256" key="5">
    <source>
        <dbReference type="SAM" id="SignalP"/>
    </source>
</evidence>
<evidence type="ECO:0000313" key="8">
    <source>
        <dbReference type="Proteomes" id="UP001565243"/>
    </source>
</evidence>
<evidence type="ECO:0000313" key="7">
    <source>
        <dbReference type="EMBL" id="MEY8769857.1"/>
    </source>
</evidence>
<keyword evidence="8" id="KW-1185">Reference proteome</keyword>
<sequence length="199" mass="20094">MEEFKKLLLATAMAGTLFTGSVYAATGTSVAGGTITFNGAVSDTTCNVTTNSGSDFTVNVSPVTKEDMGTTPGVIGSSATPFTITVSGCSGFDNASTAAQSLNIVFTGANVSDDMNYLKNESGSAEGVGIAITKNGSDLVKMNEALATGLATSQSAASGNYDTAAAGDINLYAHYYNYGGSNVSTGSVVTTATYTFSYE</sequence>
<dbReference type="SUPFAM" id="SSF49401">
    <property type="entry name" value="Bacterial adhesins"/>
    <property type="match status" value="1"/>
</dbReference>
<dbReference type="PANTHER" id="PTHR33420">
    <property type="entry name" value="FIMBRIAL SUBUNIT ELFA-RELATED"/>
    <property type="match status" value="1"/>
</dbReference>
<name>A0ABV4E4L8_9GAMM</name>
<proteinExistence type="inferred from homology"/>
<keyword evidence="4" id="KW-0281">Fimbrium</keyword>
<evidence type="ECO:0000256" key="4">
    <source>
        <dbReference type="ARBA" id="ARBA00023263"/>
    </source>
</evidence>
<feature type="signal peptide" evidence="5">
    <location>
        <begin position="1"/>
        <end position="24"/>
    </location>
</feature>
<feature type="chain" id="PRO_5045925479" evidence="5">
    <location>
        <begin position="25"/>
        <end position="199"/>
    </location>
</feature>
<organism evidence="7 8">
    <name type="scientific">Erwinia aeris</name>
    <dbReference type="NCBI Taxonomy" id="3239803"/>
    <lineage>
        <taxon>Bacteria</taxon>
        <taxon>Pseudomonadati</taxon>
        <taxon>Pseudomonadota</taxon>
        <taxon>Gammaproteobacteria</taxon>
        <taxon>Enterobacterales</taxon>
        <taxon>Erwiniaceae</taxon>
        <taxon>Erwinia</taxon>
    </lineage>
</organism>
<dbReference type="InterPro" id="IPR008966">
    <property type="entry name" value="Adhesion_dom_sf"/>
</dbReference>
<protein>
    <submittedName>
        <fullName evidence="7">Fimbrial protein</fullName>
    </submittedName>
</protein>
<dbReference type="Pfam" id="PF00419">
    <property type="entry name" value="Fimbrial"/>
    <property type="match status" value="1"/>
</dbReference>
<comment type="caution">
    <text evidence="7">The sequence shown here is derived from an EMBL/GenBank/DDBJ whole genome shotgun (WGS) entry which is preliminary data.</text>
</comment>
<dbReference type="EMBL" id="JBGFFX010000002">
    <property type="protein sequence ID" value="MEY8769857.1"/>
    <property type="molecule type" value="Genomic_DNA"/>
</dbReference>
<dbReference type="PANTHER" id="PTHR33420:SF3">
    <property type="entry name" value="FIMBRIAL SUBUNIT ELFA"/>
    <property type="match status" value="1"/>
</dbReference>
<evidence type="ECO:0000259" key="6">
    <source>
        <dbReference type="Pfam" id="PF00419"/>
    </source>
</evidence>
<evidence type="ECO:0000256" key="1">
    <source>
        <dbReference type="ARBA" id="ARBA00004561"/>
    </source>
</evidence>
<dbReference type="InterPro" id="IPR000259">
    <property type="entry name" value="Adhesion_dom_fimbrial"/>
</dbReference>
<dbReference type="InterPro" id="IPR050263">
    <property type="entry name" value="Bact_Fimbrial_Adh_Pro"/>
</dbReference>
<feature type="domain" description="Fimbrial-type adhesion" evidence="6">
    <location>
        <begin position="35"/>
        <end position="198"/>
    </location>
</feature>
<comment type="similarity">
    <text evidence="2">Belongs to the fimbrial protein family.</text>
</comment>
<gene>
    <name evidence="7" type="ORF">AB6T85_05290</name>
</gene>
<comment type="subcellular location">
    <subcellularLocation>
        <location evidence="1">Fimbrium</location>
    </subcellularLocation>
</comment>
<dbReference type="Gene3D" id="2.60.40.1090">
    <property type="entry name" value="Fimbrial-type adhesion domain"/>
    <property type="match status" value="1"/>
</dbReference>